<dbReference type="InterPro" id="IPR012340">
    <property type="entry name" value="NA-bd_OB-fold"/>
</dbReference>
<keyword evidence="2 6" id="KW-0227">DNA damage</keyword>
<comment type="function">
    <text evidence="6">The RuvA-RuvB-RuvC complex processes Holliday junction (HJ) DNA during genetic recombination and DNA repair, while the RuvA-RuvB complex plays an important role in the rescue of blocked DNA replication forks via replication fork reversal (RFR). RuvA specifically binds to HJ cruciform DNA, conferring on it an open structure. The RuvB hexamer acts as an ATP-dependent pump, pulling dsDNA into and through the RuvAB complex. HJ branch migration allows RuvC to scan DNA until it finds its consensus sequence, where it cleaves and resolves the cruciform DNA.</text>
</comment>
<dbReference type="GO" id="GO:0003678">
    <property type="term" value="F:DNA helicase activity"/>
    <property type="evidence" value="ECO:0007669"/>
    <property type="project" value="InterPro"/>
</dbReference>
<dbReference type="HAMAP" id="MF_00031">
    <property type="entry name" value="DNA_HJ_migration_RuvA"/>
    <property type="match status" value="1"/>
</dbReference>
<comment type="similarity">
    <text evidence="6">Belongs to the RuvA family.</text>
</comment>
<dbReference type="EMBL" id="LR593887">
    <property type="protein sequence ID" value="VTS07163.1"/>
    <property type="molecule type" value="Genomic_DNA"/>
</dbReference>
<evidence type="ECO:0000256" key="1">
    <source>
        <dbReference type="ARBA" id="ARBA00022490"/>
    </source>
</evidence>
<keyword evidence="7" id="KW-0547">Nucleotide-binding</keyword>
<dbReference type="EMBL" id="LR586016">
    <property type="protein sequence ID" value="VIP04902.1"/>
    <property type="molecule type" value="Genomic_DNA"/>
</dbReference>
<keyword evidence="5 6" id="KW-0234">DNA repair</keyword>
<comment type="caution">
    <text evidence="6">Lacks conserved residue(s) required for the propagation of feature annotation.</text>
</comment>
<evidence type="ECO:0000256" key="3">
    <source>
        <dbReference type="ARBA" id="ARBA00023125"/>
    </source>
</evidence>
<keyword evidence="7" id="KW-0347">Helicase</keyword>
<protein>
    <recommendedName>
        <fullName evidence="6">Holliday junction branch migration complex subunit RuvA</fullName>
    </recommendedName>
</protein>
<sequence length="212" mass="23522">MITRISGTLNRVLDEEVRLQVGAFEYQVLIPEFIRRQLQTHTGETVTFSTLEYIEGNQASNKMIPRIIGFLQESELDFFDLFCTVDKIGTKKALKAMARPIREIANAIARQDAKWLTSLPGIGKSSADQIIATLKDKVTRYSLLPEKSVAEGNTTTPAAPIEATVLEDAYLALMALGMSSLDARTRLDVLLASGQKFENVQEVINLVFKASR</sequence>
<dbReference type="GO" id="GO:0006281">
    <property type="term" value="P:DNA repair"/>
    <property type="evidence" value="ECO:0007669"/>
    <property type="project" value="UniProtKB-UniRule"/>
</dbReference>
<name>A0A6C2YVK5_9BACT</name>
<dbReference type="Gene3D" id="1.10.150.20">
    <property type="entry name" value="5' to 3' exonuclease, C-terminal subdomain"/>
    <property type="match status" value="1"/>
</dbReference>
<dbReference type="SUPFAM" id="SSF47781">
    <property type="entry name" value="RuvA domain 2-like"/>
    <property type="match status" value="1"/>
</dbReference>
<accession>A0A6C2YVK5</accession>
<evidence type="ECO:0000256" key="6">
    <source>
        <dbReference type="HAMAP-Rule" id="MF_00031"/>
    </source>
</evidence>
<keyword evidence="7" id="KW-0067">ATP-binding</keyword>
<feature type="region of interest" description="Domain III" evidence="6">
    <location>
        <begin position="159"/>
        <end position="212"/>
    </location>
</feature>
<keyword evidence="8" id="KW-1185">Reference proteome</keyword>
<dbReference type="RefSeq" id="WP_162659922.1">
    <property type="nucleotide sequence ID" value="NZ_LR593887.1"/>
</dbReference>
<proteinExistence type="inferred from homology"/>
<keyword evidence="3 6" id="KW-0238">DNA-binding</keyword>
<dbReference type="GO" id="GO:0005737">
    <property type="term" value="C:cytoplasm"/>
    <property type="evidence" value="ECO:0007669"/>
    <property type="project" value="UniProtKB-SubCell"/>
</dbReference>
<dbReference type="AlphaFoldDB" id="A0A6C2YVK5"/>
<dbReference type="InterPro" id="IPR010994">
    <property type="entry name" value="RuvA_2-like"/>
</dbReference>
<organism evidence="7">
    <name type="scientific">Tuwongella immobilis</name>
    <dbReference type="NCBI Taxonomy" id="692036"/>
    <lineage>
        <taxon>Bacteria</taxon>
        <taxon>Pseudomonadati</taxon>
        <taxon>Planctomycetota</taxon>
        <taxon>Planctomycetia</taxon>
        <taxon>Gemmatales</taxon>
        <taxon>Gemmataceae</taxon>
        <taxon>Tuwongella</taxon>
    </lineage>
</organism>
<dbReference type="GO" id="GO:0006310">
    <property type="term" value="P:DNA recombination"/>
    <property type="evidence" value="ECO:0007669"/>
    <property type="project" value="UniProtKB-UniRule"/>
</dbReference>
<comment type="subunit">
    <text evidence="6">Homotetramer. Forms an RuvA(8)-RuvB(12)-Holliday junction (HJ) complex. HJ DNA is sandwiched between 2 RuvA tetramers; dsDNA enters through RuvA and exits via RuvB. An RuvB hexamer assembles on each DNA strand where it exits the tetramer. Each RuvB hexamer is contacted by two RuvA subunits (via domain III) on 2 adjacent RuvB subunits; this complex drives branch migration. In the full resolvosome a probable DNA-RuvA(4)-RuvB(12)-RuvC(2) complex forms which resolves the HJ.</text>
</comment>
<dbReference type="FunCoup" id="A0A6C2YVK5">
    <property type="interactions" value="218"/>
</dbReference>
<evidence type="ECO:0000313" key="8">
    <source>
        <dbReference type="Proteomes" id="UP000464378"/>
    </source>
</evidence>
<evidence type="ECO:0000256" key="4">
    <source>
        <dbReference type="ARBA" id="ARBA00023172"/>
    </source>
</evidence>
<dbReference type="InParanoid" id="A0A6C2YVK5"/>
<evidence type="ECO:0000256" key="2">
    <source>
        <dbReference type="ARBA" id="ARBA00022763"/>
    </source>
</evidence>
<dbReference type="KEGG" id="tim:GMBLW1_42910"/>
<keyword evidence="1 6" id="KW-0963">Cytoplasm</keyword>
<reference evidence="7" key="1">
    <citation type="submission" date="2019-04" db="EMBL/GenBank/DDBJ databases">
        <authorList>
            <consortium name="Science for Life Laboratories"/>
        </authorList>
    </citation>
    <scope>NUCLEOTIDE SEQUENCE</scope>
    <source>
        <strain evidence="7">MBLW1</strain>
    </source>
</reference>
<dbReference type="Proteomes" id="UP000464378">
    <property type="component" value="Chromosome"/>
</dbReference>
<comment type="subcellular location">
    <subcellularLocation>
        <location evidence="6">Cytoplasm</location>
    </subcellularLocation>
</comment>
<dbReference type="GO" id="GO:0000400">
    <property type="term" value="F:four-way junction DNA binding"/>
    <property type="evidence" value="ECO:0007669"/>
    <property type="project" value="UniProtKB-UniRule"/>
</dbReference>
<comment type="domain">
    <text evidence="6">Has three domains with a flexible linker between the domains II and III and assumes an 'L' shape. Domain III is highly mobile and contacts RuvB.</text>
</comment>
<dbReference type="GO" id="GO:0048476">
    <property type="term" value="C:Holliday junction resolvase complex"/>
    <property type="evidence" value="ECO:0007669"/>
    <property type="project" value="UniProtKB-UniRule"/>
</dbReference>
<keyword evidence="4 6" id="KW-0233">DNA recombination</keyword>
<dbReference type="Pfam" id="PF14520">
    <property type="entry name" value="HHH_5"/>
    <property type="match status" value="1"/>
</dbReference>
<dbReference type="NCBIfam" id="TIGR00084">
    <property type="entry name" value="ruvA"/>
    <property type="match status" value="1"/>
</dbReference>
<dbReference type="Gene3D" id="2.40.50.140">
    <property type="entry name" value="Nucleic acid-binding proteins"/>
    <property type="match status" value="1"/>
</dbReference>
<gene>
    <name evidence="6" type="primary">ruvA</name>
    <name evidence="7" type="ORF">GMBLW1_42910</name>
</gene>
<evidence type="ECO:0000313" key="7">
    <source>
        <dbReference type="EMBL" id="VIP04902.1"/>
    </source>
</evidence>
<dbReference type="InterPro" id="IPR000085">
    <property type="entry name" value="RuvA"/>
</dbReference>
<evidence type="ECO:0000256" key="5">
    <source>
        <dbReference type="ARBA" id="ARBA00023204"/>
    </source>
</evidence>
<keyword evidence="7" id="KW-0378">Hydrolase</keyword>